<sequence length="303" mass="34856">MFGFSSVFPDGGGRAVLPTFKIFCKAEENFCLSARDGAAVLAPADPNDEHQHWYKDKRFGTLVKDEEGKHAFSLINKATNLSIQHPGGLFRPVIIVPVKLVPFDWDSFDNTLMWTMSDDLGNDDFRFIRTLNDISLKLTAFHRAKGVAVAIKRSDSCDGDYQHWKSALERRVLRDRCGRVMLDYARLLDLGHEETGCEEDVALVCVKLVPYDPHYLDRSVLWSKSGEIMKDFHYIRMVDNIYLNLDIRDKGHHDYYHSRVQDGTKAMLSYRCEGDNQYWRMVPWSKSLHSTLHKLLFVAIAFS</sequence>
<gene>
    <name evidence="1" type="ORF">HU200_021716</name>
</gene>
<dbReference type="OrthoDB" id="7769065at2759"/>
<dbReference type="InterPro" id="IPR040249">
    <property type="entry name" value="Ricin_B-like_lectin_EULS3-like"/>
</dbReference>
<dbReference type="PANTHER" id="PTHR31257">
    <property type="entry name" value="RICIN B-LIKE LECTIN EULS3"/>
    <property type="match status" value="1"/>
</dbReference>
<reference evidence="1" key="1">
    <citation type="submission" date="2020-07" db="EMBL/GenBank/DDBJ databases">
        <title>Genome sequence and genetic diversity analysis of an under-domesticated orphan crop, white fonio (Digitaria exilis).</title>
        <authorList>
            <person name="Bennetzen J.L."/>
            <person name="Chen S."/>
            <person name="Ma X."/>
            <person name="Wang X."/>
            <person name="Yssel A.E.J."/>
            <person name="Chaluvadi S.R."/>
            <person name="Johnson M."/>
            <person name="Gangashetty P."/>
            <person name="Hamidou F."/>
            <person name="Sanogo M.D."/>
            <person name="Zwaenepoel A."/>
            <person name="Wallace J."/>
            <person name="Van De Peer Y."/>
            <person name="Van Deynze A."/>
        </authorList>
    </citation>
    <scope>NUCLEOTIDE SEQUENCE</scope>
    <source>
        <tissue evidence="1">Leaves</tissue>
    </source>
</reference>
<keyword evidence="2" id="KW-1185">Reference proteome</keyword>
<evidence type="ECO:0000313" key="1">
    <source>
        <dbReference type="EMBL" id="KAF8723744.1"/>
    </source>
</evidence>
<comment type="caution">
    <text evidence="1">The sequence shown here is derived from an EMBL/GenBank/DDBJ whole genome shotgun (WGS) entry which is preliminary data.</text>
</comment>
<name>A0A835EZN3_9POAL</name>
<accession>A0A835EZN3</accession>
<dbReference type="Proteomes" id="UP000636709">
    <property type="component" value="Unassembled WGS sequence"/>
</dbReference>
<dbReference type="SUPFAM" id="SSF50370">
    <property type="entry name" value="Ricin B-like lectins"/>
    <property type="match status" value="2"/>
</dbReference>
<dbReference type="EMBL" id="JACEFO010001666">
    <property type="protein sequence ID" value="KAF8723744.1"/>
    <property type="molecule type" value="Genomic_DNA"/>
</dbReference>
<dbReference type="InterPro" id="IPR035992">
    <property type="entry name" value="Ricin_B-like_lectins"/>
</dbReference>
<protein>
    <submittedName>
        <fullName evidence="1">Uncharacterized protein</fullName>
    </submittedName>
</protein>
<dbReference type="PANTHER" id="PTHR31257:SF3">
    <property type="entry name" value="RICIN B-LIKE LECTIN R40C1"/>
    <property type="match status" value="1"/>
</dbReference>
<evidence type="ECO:0000313" key="2">
    <source>
        <dbReference type="Proteomes" id="UP000636709"/>
    </source>
</evidence>
<proteinExistence type="predicted"/>
<organism evidence="1 2">
    <name type="scientific">Digitaria exilis</name>
    <dbReference type="NCBI Taxonomy" id="1010633"/>
    <lineage>
        <taxon>Eukaryota</taxon>
        <taxon>Viridiplantae</taxon>
        <taxon>Streptophyta</taxon>
        <taxon>Embryophyta</taxon>
        <taxon>Tracheophyta</taxon>
        <taxon>Spermatophyta</taxon>
        <taxon>Magnoliopsida</taxon>
        <taxon>Liliopsida</taxon>
        <taxon>Poales</taxon>
        <taxon>Poaceae</taxon>
        <taxon>PACMAD clade</taxon>
        <taxon>Panicoideae</taxon>
        <taxon>Panicodae</taxon>
        <taxon>Paniceae</taxon>
        <taxon>Anthephorinae</taxon>
        <taxon>Digitaria</taxon>
    </lineage>
</organism>
<dbReference type="CDD" id="cd23431">
    <property type="entry name" value="beta-trefoil_Ricin_AtEULS3-like"/>
    <property type="match status" value="1"/>
</dbReference>
<dbReference type="AlphaFoldDB" id="A0A835EZN3"/>